<name>A0A5C8ZV47_9GAMM</name>
<comment type="caution">
    <text evidence="2">The sequence shown here is derived from an EMBL/GenBank/DDBJ whole genome shotgun (WGS) entry which is preliminary data.</text>
</comment>
<evidence type="ECO:0000313" key="2">
    <source>
        <dbReference type="EMBL" id="TXS92393.1"/>
    </source>
</evidence>
<dbReference type="EMBL" id="VRYZ01000003">
    <property type="protein sequence ID" value="TXS92393.1"/>
    <property type="molecule type" value="Genomic_DNA"/>
</dbReference>
<dbReference type="OrthoDB" id="7061338at2"/>
<evidence type="ECO:0000256" key="1">
    <source>
        <dbReference type="SAM" id="SignalP"/>
    </source>
</evidence>
<accession>A0A5C8ZV47</accession>
<proteinExistence type="predicted"/>
<dbReference type="RefSeq" id="WP_148063766.1">
    <property type="nucleotide sequence ID" value="NZ_VRYZ01000003.1"/>
</dbReference>
<dbReference type="Proteomes" id="UP000321933">
    <property type="component" value="Unassembled WGS sequence"/>
</dbReference>
<keyword evidence="1" id="KW-0732">Signal</keyword>
<feature type="signal peptide" evidence="1">
    <location>
        <begin position="1"/>
        <end position="20"/>
    </location>
</feature>
<keyword evidence="3" id="KW-1185">Reference proteome</keyword>
<sequence>MNRLSFALAALALGSSATFAECTKPESPTLPNGASATMEDMLAGQKAVKTFQTANVEYMKCLEEVFTTAEARVKEGGLTEDVLAETQKNYNEAVEAYNAAVSLEESVAGQFNTEIREYKAANPG</sequence>
<reference evidence="2 3" key="1">
    <citation type="submission" date="2019-08" db="EMBL/GenBank/DDBJ databases">
        <title>Parahaliea maris sp. nov., isolated from the surface seawater.</title>
        <authorList>
            <person name="Liu Y."/>
        </authorList>
    </citation>
    <scope>NUCLEOTIDE SEQUENCE [LARGE SCALE GENOMIC DNA]</scope>
    <source>
        <strain evidence="2 3">S2-26</strain>
    </source>
</reference>
<feature type="chain" id="PRO_5022835610" evidence="1">
    <location>
        <begin position="21"/>
        <end position="124"/>
    </location>
</feature>
<gene>
    <name evidence="2" type="ORF">FVW59_08195</name>
</gene>
<organism evidence="2 3">
    <name type="scientific">Parahaliea aestuarii</name>
    <dbReference type="NCBI Taxonomy" id="1852021"/>
    <lineage>
        <taxon>Bacteria</taxon>
        <taxon>Pseudomonadati</taxon>
        <taxon>Pseudomonadota</taxon>
        <taxon>Gammaproteobacteria</taxon>
        <taxon>Cellvibrionales</taxon>
        <taxon>Halieaceae</taxon>
        <taxon>Parahaliea</taxon>
    </lineage>
</organism>
<evidence type="ECO:0000313" key="3">
    <source>
        <dbReference type="Proteomes" id="UP000321933"/>
    </source>
</evidence>
<protein>
    <submittedName>
        <fullName evidence="2">Uncharacterized protein</fullName>
    </submittedName>
</protein>
<dbReference type="AlphaFoldDB" id="A0A5C8ZV47"/>